<evidence type="ECO:0000313" key="4">
    <source>
        <dbReference type="Proteomes" id="UP000294933"/>
    </source>
</evidence>
<feature type="region of interest" description="Disordered" evidence="1">
    <location>
        <begin position="167"/>
        <end position="200"/>
    </location>
</feature>
<proteinExistence type="predicted"/>
<feature type="compositionally biased region" description="Basic and acidic residues" evidence="1">
    <location>
        <begin position="167"/>
        <end position="177"/>
    </location>
</feature>
<dbReference type="InterPro" id="IPR036869">
    <property type="entry name" value="J_dom_sf"/>
</dbReference>
<dbReference type="SUPFAM" id="SSF46565">
    <property type="entry name" value="Chaperone J-domain"/>
    <property type="match status" value="1"/>
</dbReference>
<dbReference type="Gene3D" id="1.10.287.110">
    <property type="entry name" value="DnaJ domain"/>
    <property type="match status" value="1"/>
</dbReference>
<feature type="domain" description="J" evidence="2">
    <location>
        <begin position="15"/>
        <end position="85"/>
    </location>
</feature>
<dbReference type="OrthoDB" id="445556at2759"/>
<keyword evidence="4" id="KW-1185">Reference proteome</keyword>
<organism evidence="3 4">
    <name type="scientific">Rickenella mellea</name>
    <dbReference type="NCBI Taxonomy" id="50990"/>
    <lineage>
        <taxon>Eukaryota</taxon>
        <taxon>Fungi</taxon>
        <taxon>Dikarya</taxon>
        <taxon>Basidiomycota</taxon>
        <taxon>Agaricomycotina</taxon>
        <taxon>Agaricomycetes</taxon>
        <taxon>Hymenochaetales</taxon>
        <taxon>Rickenellaceae</taxon>
        <taxon>Rickenella</taxon>
    </lineage>
</organism>
<accession>A0A4Y7QI56</accession>
<reference evidence="3 4" key="1">
    <citation type="submission" date="2018-06" db="EMBL/GenBank/DDBJ databases">
        <title>A transcriptomic atlas of mushroom development highlights an independent origin of complex multicellularity.</title>
        <authorList>
            <consortium name="DOE Joint Genome Institute"/>
            <person name="Krizsan K."/>
            <person name="Almasi E."/>
            <person name="Merenyi Z."/>
            <person name="Sahu N."/>
            <person name="Viragh M."/>
            <person name="Koszo T."/>
            <person name="Mondo S."/>
            <person name="Kiss B."/>
            <person name="Balint B."/>
            <person name="Kues U."/>
            <person name="Barry K."/>
            <person name="Hegedus J.C."/>
            <person name="Henrissat B."/>
            <person name="Johnson J."/>
            <person name="Lipzen A."/>
            <person name="Ohm R."/>
            <person name="Nagy I."/>
            <person name="Pangilinan J."/>
            <person name="Yan J."/>
            <person name="Xiong Y."/>
            <person name="Grigoriev I.V."/>
            <person name="Hibbett D.S."/>
            <person name="Nagy L.G."/>
        </authorList>
    </citation>
    <scope>NUCLEOTIDE SEQUENCE [LARGE SCALE GENOMIC DNA]</scope>
    <source>
        <strain evidence="3 4">SZMC22713</strain>
    </source>
</reference>
<dbReference type="PROSITE" id="PS50076">
    <property type="entry name" value="DNAJ_2"/>
    <property type="match status" value="1"/>
</dbReference>
<sequence length="200" mass="22884">MCTSPFPFPRKPRATPYEIFHLPPGSPPSAIKSRYYELVRVHHPDSPRARTLPPRIAHARFQAITAAYDILTGKSNSRFTSSEYAAVHRYGNSSYGHRMRHGSEWAHTGFRSRAASVEDGVSDRVIMAIGAITLAFGFAPFLYASPQSIVEERHRAARRNLTQARSEAREYGEERLREARRRVRQRQRENEYATRIKDDG</sequence>
<dbReference type="Pfam" id="PF00226">
    <property type="entry name" value="DnaJ"/>
    <property type="match status" value="1"/>
</dbReference>
<name>A0A4Y7QI56_9AGAM</name>
<gene>
    <name evidence="3" type="ORF">BD410DRAFT_812914</name>
</gene>
<feature type="compositionally biased region" description="Basic and acidic residues" evidence="1">
    <location>
        <begin position="186"/>
        <end position="200"/>
    </location>
</feature>
<dbReference type="InterPro" id="IPR001623">
    <property type="entry name" value="DnaJ_domain"/>
</dbReference>
<dbReference type="AlphaFoldDB" id="A0A4Y7QI56"/>
<protein>
    <recommendedName>
        <fullName evidence="2">J domain-containing protein</fullName>
    </recommendedName>
</protein>
<dbReference type="EMBL" id="ML170161">
    <property type="protein sequence ID" value="TDL26550.1"/>
    <property type="molecule type" value="Genomic_DNA"/>
</dbReference>
<dbReference type="VEuPathDB" id="FungiDB:BD410DRAFT_812914"/>
<evidence type="ECO:0000259" key="2">
    <source>
        <dbReference type="PROSITE" id="PS50076"/>
    </source>
</evidence>
<evidence type="ECO:0000313" key="3">
    <source>
        <dbReference type="EMBL" id="TDL26550.1"/>
    </source>
</evidence>
<evidence type="ECO:0000256" key="1">
    <source>
        <dbReference type="SAM" id="MobiDB-lite"/>
    </source>
</evidence>
<dbReference type="STRING" id="50990.A0A4Y7QI56"/>
<dbReference type="PRINTS" id="PR00625">
    <property type="entry name" value="JDOMAIN"/>
</dbReference>
<dbReference type="SMART" id="SM00271">
    <property type="entry name" value="DnaJ"/>
    <property type="match status" value="1"/>
</dbReference>
<dbReference type="CDD" id="cd06257">
    <property type="entry name" value="DnaJ"/>
    <property type="match status" value="1"/>
</dbReference>
<dbReference type="Proteomes" id="UP000294933">
    <property type="component" value="Unassembled WGS sequence"/>
</dbReference>